<dbReference type="AlphaFoldDB" id="A0A0H1BA23"/>
<keyword evidence="3" id="KW-0472">Membrane</keyword>
<proteinExistence type="predicted"/>
<evidence type="ECO:0000259" key="4">
    <source>
        <dbReference type="PROSITE" id="PS50026"/>
    </source>
</evidence>
<feature type="compositionally biased region" description="Polar residues" evidence="2">
    <location>
        <begin position="43"/>
        <end position="54"/>
    </location>
</feature>
<dbReference type="OrthoDB" id="283575at2759"/>
<feature type="compositionally biased region" description="Polar residues" evidence="2">
    <location>
        <begin position="248"/>
        <end position="259"/>
    </location>
</feature>
<evidence type="ECO:0000313" key="5">
    <source>
        <dbReference type="EMBL" id="KLJ07842.1"/>
    </source>
</evidence>
<feature type="region of interest" description="Disordered" evidence="2">
    <location>
        <begin position="678"/>
        <end position="746"/>
    </location>
</feature>
<comment type="caution">
    <text evidence="5">The sequence shown here is derived from an EMBL/GenBank/DDBJ whole genome shotgun (WGS) entry which is preliminary data.</text>
</comment>
<dbReference type="PROSITE" id="PS01186">
    <property type="entry name" value="EGF_2"/>
    <property type="match status" value="1"/>
</dbReference>
<feature type="compositionally biased region" description="Pro residues" evidence="2">
    <location>
        <begin position="200"/>
        <end position="215"/>
    </location>
</feature>
<reference evidence="6" key="1">
    <citation type="journal article" date="2015" name="PLoS Genet.">
        <title>The dynamic genome and transcriptome of the human fungal pathogen Blastomyces and close relative Emmonsia.</title>
        <authorList>
            <person name="Munoz J.F."/>
            <person name="Gauthier G.M."/>
            <person name="Desjardins C.A."/>
            <person name="Gallo J.E."/>
            <person name="Holder J."/>
            <person name="Sullivan T.D."/>
            <person name="Marty A.J."/>
            <person name="Carmen J.C."/>
            <person name="Chen Z."/>
            <person name="Ding L."/>
            <person name="Gujja S."/>
            <person name="Magrini V."/>
            <person name="Misas E."/>
            <person name="Mitreva M."/>
            <person name="Priest M."/>
            <person name="Saif S."/>
            <person name="Whiston E.A."/>
            <person name="Young S."/>
            <person name="Zeng Q."/>
            <person name="Goldman W.E."/>
            <person name="Mardis E.R."/>
            <person name="Taylor J.W."/>
            <person name="McEwen J.G."/>
            <person name="Clay O.K."/>
            <person name="Klein B.S."/>
            <person name="Cuomo C.A."/>
        </authorList>
    </citation>
    <scope>NUCLEOTIDE SEQUENCE [LARGE SCALE GENOMIC DNA]</scope>
    <source>
        <strain evidence="6">UAMH 139</strain>
    </source>
</reference>
<dbReference type="PANTHER" id="PTHR17178:SF0">
    <property type="entry name" value="SERGLYCIN"/>
    <property type="match status" value="1"/>
</dbReference>
<keyword evidence="1" id="KW-1015">Disulfide bond</keyword>
<protein>
    <recommendedName>
        <fullName evidence="4">EGF-like domain-containing protein</fullName>
    </recommendedName>
</protein>
<dbReference type="PROSITE" id="PS00022">
    <property type="entry name" value="EGF_1"/>
    <property type="match status" value="1"/>
</dbReference>
<feature type="compositionally biased region" description="Basic and acidic residues" evidence="2">
    <location>
        <begin position="25"/>
        <end position="38"/>
    </location>
</feature>
<feature type="region of interest" description="Disordered" evidence="2">
    <location>
        <begin position="489"/>
        <end position="521"/>
    </location>
</feature>
<dbReference type="STRING" id="2060906.A0A0H1BA23"/>
<gene>
    <name evidence="5" type="ORF">EMPG_16671</name>
</gene>
<dbReference type="EMBL" id="LDEV01002736">
    <property type="protein sequence ID" value="KLJ07842.1"/>
    <property type="molecule type" value="Genomic_DNA"/>
</dbReference>
<keyword evidence="3" id="KW-0812">Transmembrane</keyword>
<evidence type="ECO:0000256" key="2">
    <source>
        <dbReference type="SAM" id="MobiDB-lite"/>
    </source>
</evidence>
<keyword evidence="6" id="KW-1185">Reference proteome</keyword>
<accession>A0A0H1BA23</accession>
<feature type="compositionally biased region" description="Polar residues" evidence="2">
    <location>
        <begin position="218"/>
        <end position="229"/>
    </location>
</feature>
<feature type="compositionally biased region" description="Basic and acidic residues" evidence="2">
    <location>
        <begin position="1"/>
        <end position="19"/>
    </location>
</feature>
<dbReference type="CDD" id="cd00054">
    <property type="entry name" value="EGF_CA"/>
    <property type="match status" value="1"/>
</dbReference>
<feature type="disulfide bond" evidence="1">
    <location>
        <begin position="596"/>
        <end position="605"/>
    </location>
</feature>
<evidence type="ECO:0000313" key="6">
    <source>
        <dbReference type="Proteomes" id="UP000053573"/>
    </source>
</evidence>
<evidence type="ECO:0000256" key="3">
    <source>
        <dbReference type="SAM" id="Phobius"/>
    </source>
</evidence>
<feature type="transmembrane region" description="Helical" evidence="3">
    <location>
        <begin position="530"/>
        <end position="557"/>
    </location>
</feature>
<organism evidence="5 6">
    <name type="scientific">Blastomyces silverae</name>
    <dbReference type="NCBI Taxonomy" id="2060906"/>
    <lineage>
        <taxon>Eukaryota</taxon>
        <taxon>Fungi</taxon>
        <taxon>Dikarya</taxon>
        <taxon>Ascomycota</taxon>
        <taxon>Pezizomycotina</taxon>
        <taxon>Eurotiomycetes</taxon>
        <taxon>Eurotiomycetidae</taxon>
        <taxon>Onygenales</taxon>
        <taxon>Ajellomycetaceae</taxon>
        <taxon>Blastomyces</taxon>
    </lineage>
</organism>
<evidence type="ECO:0000256" key="1">
    <source>
        <dbReference type="PROSITE-ProRule" id="PRU00076"/>
    </source>
</evidence>
<dbReference type="PROSITE" id="PS50026">
    <property type="entry name" value="EGF_3"/>
    <property type="match status" value="1"/>
</dbReference>
<dbReference type="Proteomes" id="UP000053573">
    <property type="component" value="Unassembled WGS sequence"/>
</dbReference>
<feature type="region of interest" description="Disordered" evidence="2">
    <location>
        <begin position="290"/>
        <end position="419"/>
    </location>
</feature>
<feature type="compositionally biased region" description="Polar residues" evidence="2">
    <location>
        <begin position="146"/>
        <end position="165"/>
    </location>
</feature>
<feature type="compositionally biased region" description="Basic and acidic residues" evidence="2">
    <location>
        <begin position="89"/>
        <end position="98"/>
    </location>
</feature>
<feature type="compositionally biased region" description="Basic and acidic residues" evidence="2">
    <location>
        <begin position="506"/>
        <end position="521"/>
    </location>
</feature>
<name>A0A0H1BA23_9EURO</name>
<sequence length="831" mass="89585">MSDTRGGKGGESGRRDGGSVRRARERMETGERGIRPMEDINLARSSKATSQGSPSIRRPPPAPAAFKSLDNSSKGAVISKPSPAPQWPLRDENAKSTNDESASEEMVNFLKRPAPQRPARPDNIPSLLDSSKVRDYTPSIPYRQGQHASSFQQLQNGQPMAQNPEQLMKSADKVSGSVDSGSPSAPLPSAKITQPTPAATLPPPRGNPNYHPPPSTRRAGSSYYSSTVFVSPIPEESPEITPRKGGSYASSKVIPSSWGTAPPESDIPRWSDEDFLLNDDDKPAETLVRQASLGKRGKASLRTINKTQSDNSGDGNQATKLSNDKNANENVVTAPIGMAVSANSKVMKPTHEGRNIPAQPEPRPSDDYASSSDDDYEKPPIPIMQFEPKPSKPTLKRMEGQSSNVLPRDNERRRPPQIDIDAVRRAEARGSLTSLPELIRRATKLASNLDRGKTASRLGISDFLNASDDNRGRNSGSISDILASFPPPAVANTAGNDRWPGPFADNDPRSRSDAEKGPEKDLRRCCGFPLWAVILTCIIMLALISVAVIVPVALTVLPQSPEPVSAPLPPTNCQETQPCLNGGISVGNLGSCGCVCVDGFGGDRCAVAGDNSCTTINVSDDSSGFQNATLGASLLRLFEDSEANFSIPLDTSKILRLFNRENVSCTSQNALVTFNGASRKRDEQAISQPDAIHGRDANSPSPTINHKSIRSRFAHNHPLSERRARNPDLPNPTQSSLPPWTAPTNPSPLPTLSPKLLDFSRIVILFIFGETEDIADAVNAHDSIQSFLQNPAGESGRRTWSMGVNCTSQDFILDFNRFTIRLDNGTIVGRT</sequence>
<feature type="compositionally biased region" description="Polar residues" evidence="2">
    <location>
        <begin position="302"/>
        <end position="321"/>
    </location>
</feature>
<feature type="compositionally biased region" description="Basic and acidic residues" evidence="2">
    <location>
        <begin position="408"/>
        <end position="419"/>
    </location>
</feature>
<keyword evidence="3" id="KW-1133">Transmembrane helix</keyword>
<dbReference type="InterPro" id="IPR000742">
    <property type="entry name" value="EGF"/>
</dbReference>
<feature type="domain" description="EGF-like" evidence="4">
    <location>
        <begin position="569"/>
        <end position="606"/>
    </location>
</feature>
<feature type="region of interest" description="Disordered" evidence="2">
    <location>
        <begin position="1"/>
        <end position="278"/>
    </location>
</feature>
<keyword evidence="1" id="KW-0245">EGF-like domain</keyword>
<dbReference type="PANTHER" id="PTHR17178">
    <property type="entry name" value="SECRETORY GRANULE PROTEOGLYCAN CORE PROTEIN"/>
    <property type="match status" value="1"/>
</dbReference>
<comment type="caution">
    <text evidence="1">Lacks conserved residue(s) required for the propagation of feature annotation.</text>
</comment>